<protein>
    <submittedName>
        <fullName evidence="2">Heat shock protein 70</fullName>
    </submittedName>
</protein>
<proteinExistence type="predicted"/>
<evidence type="ECO:0000313" key="2">
    <source>
        <dbReference type="WBParaSite" id="ES5_v2.g10798.t1"/>
    </source>
</evidence>
<reference evidence="2" key="1">
    <citation type="submission" date="2022-11" db="UniProtKB">
        <authorList>
            <consortium name="WormBaseParasite"/>
        </authorList>
    </citation>
    <scope>IDENTIFICATION</scope>
</reference>
<name>A0AC34F1U2_9BILA</name>
<dbReference type="WBParaSite" id="ES5_v2.g10798.t1">
    <property type="protein sequence ID" value="ES5_v2.g10798.t1"/>
    <property type="gene ID" value="ES5_v2.g10798"/>
</dbReference>
<dbReference type="Proteomes" id="UP000887579">
    <property type="component" value="Unplaced"/>
</dbReference>
<sequence>MQKFNEKFEESVNLVKTIPNFEKNVTTKLPKKYFIPKKIDIYDVSINVIGIDLGTTRCCMGINRNNKIEIVAIENTGGRLLPSFVSFEEEEANCGKTVLERLEKNKAKYTCFDIKLIIGKSFFDVVVDESWPFEIIEENEKVMIKTEDKNGEVLKSPEEISAVLLKHMRDKAVEFQGQDVLEAVITIPAAYNESQKQATLEAAKLAGWENITLLPEPIAASFAYFNNREIPDNSNVLLFDLGGGTLNICLFKIYGNEIVIISDIGDTCLGGRDIDNLLIDYFTRVLEIRHNVFINTKRKYKLMLKCQKLKQNLSQSEIEYLDVNDFDSDIYEKIEFSRFELEKMMAKMIARMRTKINDVLSTANLIHTEIHKVLQVGGGCRMPVVKQMLKNMFKNAEHCVEEHPDEVVAVGAAIYAYHLATICT</sequence>
<evidence type="ECO:0000313" key="1">
    <source>
        <dbReference type="Proteomes" id="UP000887579"/>
    </source>
</evidence>
<accession>A0AC34F1U2</accession>
<organism evidence="1 2">
    <name type="scientific">Panagrolaimus sp. ES5</name>
    <dbReference type="NCBI Taxonomy" id="591445"/>
    <lineage>
        <taxon>Eukaryota</taxon>
        <taxon>Metazoa</taxon>
        <taxon>Ecdysozoa</taxon>
        <taxon>Nematoda</taxon>
        <taxon>Chromadorea</taxon>
        <taxon>Rhabditida</taxon>
        <taxon>Tylenchina</taxon>
        <taxon>Panagrolaimomorpha</taxon>
        <taxon>Panagrolaimoidea</taxon>
        <taxon>Panagrolaimidae</taxon>
        <taxon>Panagrolaimus</taxon>
    </lineage>
</organism>